<evidence type="ECO:0000313" key="6">
    <source>
        <dbReference type="EMBL" id="KAG5447600.1"/>
    </source>
</evidence>
<dbReference type="InterPro" id="IPR017246">
    <property type="entry name" value="Snapin"/>
</dbReference>
<dbReference type="GO" id="GO:0032418">
    <property type="term" value="P:lysosome localization"/>
    <property type="evidence" value="ECO:0007669"/>
    <property type="project" value="TreeGrafter"/>
</dbReference>
<dbReference type="GO" id="GO:0031083">
    <property type="term" value="C:BLOC-1 complex"/>
    <property type="evidence" value="ECO:0007669"/>
    <property type="project" value="InterPro"/>
</dbReference>
<accession>A0A8T1MEP6</accession>
<organism evidence="6 7">
    <name type="scientific">Clonorchis sinensis</name>
    <name type="common">Chinese liver fluke</name>
    <dbReference type="NCBI Taxonomy" id="79923"/>
    <lineage>
        <taxon>Eukaryota</taxon>
        <taxon>Metazoa</taxon>
        <taxon>Spiralia</taxon>
        <taxon>Lophotrochozoa</taxon>
        <taxon>Platyhelminthes</taxon>
        <taxon>Trematoda</taxon>
        <taxon>Digenea</taxon>
        <taxon>Opisthorchiida</taxon>
        <taxon>Opisthorchiata</taxon>
        <taxon>Opisthorchiidae</taxon>
        <taxon>Clonorchis</taxon>
    </lineage>
</organism>
<dbReference type="GO" id="GO:0008021">
    <property type="term" value="C:synaptic vesicle"/>
    <property type="evidence" value="ECO:0007669"/>
    <property type="project" value="TreeGrafter"/>
</dbReference>
<dbReference type="GO" id="GO:0099078">
    <property type="term" value="C:BORC complex"/>
    <property type="evidence" value="ECO:0007669"/>
    <property type="project" value="TreeGrafter"/>
</dbReference>
<dbReference type="GO" id="GO:0006886">
    <property type="term" value="P:intracellular protein transport"/>
    <property type="evidence" value="ECO:0007669"/>
    <property type="project" value="InterPro"/>
</dbReference>
<comment type="caution">
    <text evidence="6">The sequence shown here is derived from an EMBL/GenBank/DDBJ whole genome shotgun (WGS) entry which is preliminary data.</text>
</comment>
<dbReference type="GO" id="GO:0007040">
    <property type="term" value="P:lysosome organization"/>
    <property type="evidence" value="ECO:0007669"/>
    <property type="project" value="TreeGrafter"/>
</dbReference>
<proteinExistence type="inferred from homology"/>
<evidence type="ECO:0000256" key="3">
    <source>
        <dbReference type="ARBA" id="ARBA00033330"/>
    </source>
</evidence>
<dbReference type="Pfam" id="PF14712">
    <property type="entry name" value="Snapin_Pallidin"/>
    <property type="match status" value="1"/>
</dbReference>
<gene>
    <name evidence="6" type="ORF">CSKR_200548</name>
</gene>
<dbReference type="AlphaFoldDB" id="A0A8T1MEP6"/>
<dbReference type="Proteomes" id="UP000286415">
    <property type="component" value="Unassembled WGS sequence"/>
</dbReference>
<keyword evidence="2 4" id="KW-0175">Coiled coil</keyword>
<evidence type="ECO:0000256" key="1">
    <source>
        <dbReference type="ARBA" id="ARBA00006111"/>
    </source>
</evidence>
<dbReference type="PANTHER" id="PTHR31305">
    <property type="entry name" value="SNARE-ASSOCIATED PROTEIN SNAPIN"/>
    <property type="match status" value="1"/>
</dbReference>
<dbReference type="GO" id="GO:0008333">
    <property type="term" value="P:endosome to lysosome transport"/>
    <property type="evidence" value="ECO:0007669"/>
    <property type="project" value="TreeGrafter"/>
</dbReference>
<dbReference type="GO" id="GO:2000300">
    <property type="term" value="P:regulation of synaptic vesicle exocytosis"/>
    <property type="evidence" value="ECO:0007669"/>
    <property type="project" value="TreeGrafter"/>
</dbReference>
<comment type="similarity">
    <text evidence="1">Belongs to the SNAPIN family.</text>
</comment>
<feature type="coiled-coil region" evidence="4">
    <location>
        <begin position="147"/>
        <end position="174"/>
    </location>
</feature>
<sequence>MTTTVPAGEPPKNVVFISDSSECSLLMLWRTGNDVGDQVAGVLIFAGIIECLKLLIRLSNCTERTLLSCFSAPPNDSTLTWSATSHMNFVPCSSIDAETSTADPVSSSETASHNSQKSTSDFSKPSSGPSVVDELTSGLLSLFEPSLGKLDKAINELEVSQKQLELQLTTLAQALQRIAELQHSPIDLEPYVHSLNAYKQRIYKVHSSLRHSQDRVNSLKQTVAKVIPS</sequence>
<reference evidence="6 7" key="1">
    <citation type="journal article" date="2018" name="Biotechnol. Adv.">
        <title>Improved genomic resources and new bioinformatic workflow for the carcinogenic parasite Clonorchis sinensis: Biotechnological implications.</title>
        <authorList>
            <person name="Wang D."/>
            <person name="Korhonen P.K."/>
            <person name="Gasser R.B."/>
            <person name="Young N.D."/>
        </authorList>
    </citation>
    <scope>NUCLEOTIDE SEQUENCE [LARGE SCALE GENOMIC DNA]</scope>
    <source>
        <strain evidence="6">Cs-k2</strain>
    </source>
</reference>
<dbReference type="GO" id="GO:0000149">
    <property type="term" value="F:SNARE binding"/>
    <property type="evidence" value="ECO:0007669"/>
    <property type="project" value="TreeGrafter"/>
</dbReference>
<dbReference type="GO" id="GO:0016079">
    <property type="term" value="P:synaptic vesicle exocytosis"/>
    <property type="evidence" value="ECO:0007669"/>
    <property type="project" value="TreeGrafter"/>
</dbReference>
<dbReference type="OrthoDB" id="5399166at2759"/>
<reference evidence="6 7" key="2">
    <citation type="journal article" date="2021" name="Genomics">
        <title>High-quality reference genome for Clonorchis sinensis.</title>
        <authorList>
            <person name="Young N.D."/>
            <person name="Stroehlein A.J."/>
            <person name="Kinkar L."/>
            <person name="Wang T."/>
            <person name="Sohn W.M."/>
            <person name="Chang B.C.H."/>
            <person name="Kaur P."/>
            <person name="Weisz D."/>
            <person name="Dudchenko O."/>
            <person name="Aiden E.L."/>
            <person name="Korhonen P.K."/>
            <person name="Gasser R.B."/>
        </authorList>
    </citation>
    <scope>NUCLEOTIDE SEQUENCE [LARGE SCALE GENOMIC DNA]</scope>
    <source>
        <strain evidence="6">Cs-k2</strain>
    </source>
</reference>
<feature type="region of interest" description="Disordered" evidence="5">
    <location>
        <begin position="100"/>
        <end position="129"/>
    </location>
</feature>
<evidence type="ECO:0000256" key="4">
    <source>
        <dbReference type="SAM" id="Coils"/>
    </source>
</evidence>
<evidence type="ECO:0000256" key="5">
    <source>
        <dbReference type="SAM" id="MobiDB-lite"/>
    </source>
</evidence>
<dbReference type="InterPro" id="IPR028119">
    <property type="entry name" value="Snapin/Pallidin/Snn1"/>
</dbReference>
<evidence type="ECO:0000256" key="2">
    <source>
        <dbReference type="ARBA" id="ARBA00023054"/>
    </source>
</evidence>
<dbReference type="PANTHER" id="PTHR31305:SF2">
    <property type="entry name" value="SNARE-ASSOCIATED PROTEIN SNAPIN"/>
    <property type="match status" value="1"/>
</dbReference>
<name>A0A8T1MEP6_CLOSI</name>
<protein>
    <recommendedName>
        <fullName evidence="3">Biogenesis of lysosome-related organelles complex 1 subunit 7</fullName>
    </recommendedName>
</protein>
<evidence type="ECO:0000313" key="7">
    <source>
        <dbReference type="Proteomes" id="UP000286415"/>
    </source>
</evidence>
<keyword evidence="7" id="KW-1185">Reference proteome</keyword>
<dbReference type="EMBL" id="NIRI02000042">
    <property type="protein sequence ID" value="KAG5447600.1"/>
    <property type="molecule type" value="Genomic_DNA"/>
</dbReference>